<dbReference type="InterPro" id="IPR019476">
    <property type="entry name" value="T4SS_TraD_DNA-bd"/>
</dbReference>
<dbReference type="InterPro" id="IPR027417">
    <property type="entry name" value="P-loop_NTPase"/>
</dbReference>
<feature type="compositionally biased region" description="Basic and acidic residues" evidence="1">
    <location>
        <begin position="644"/>
        <end position="677"/>
    </location>
</feature>
<dbReference type="InterPro" id="IPR051162">
    <property type="entry name" value="T4SS_component"/>
</dbReference>
<feature type="compositionally biased region" description="Basic and acidic residues" evidence="1">
    <location>
        <begin position="718"/>
        <end position="732"/>
    </location>
</feature>
<evidence type="ECO:0000313" key="4">
    <source>
        <dbReference type="Proteomes" id="UP000231581"/>
    </source>
</evidence>
<feature type="region of interest" description="Disordered" evidence="1">
    <location>
        <begin position="644"/>
        <end position="732"/>
    </location>
</feature>
<feature type="domain" description="Type IV secretion system coupling protein TraD DNA-binding" evidence="2">
    <location>
        <begin position="33"/>
        <end position="347"/>
    </location>
</feature>
<dbReference type="CDD" id="cd01127">
    <property type="entry name" value="TrwB_TraG_TraD_VirD4"/>
    <property type="match status" value="1"/>
</dbReference>
<accession>A0A2H0BTP0</accession>
<name>A0A2H0BTP0_9BACT</name>
<proteinExistence type="predicted"/>
<dbReference type="AlphaFoldDB" id="A0A2H0BTP0"/>
<evidence type="ECO:0000313" key="3">
    <source>
        <dbReference type="EMBL" id="PIP61022.1"/>
    </source>
</evidence>
<dbReference type="Proteomes" id="UP000231581">
    <property type="component" value="Unassembled WGS sequence"/>
</dbReference>
<dbReference type="EMBL" id="PCSZ01000001">
    <property type="protein sequence ID" value="PIP61022.1"/>
    <property type="molecule type" value="Genomic_DNA"/>
</dbReference>
<gene>
    <name evidence="3" type="ORF">COX00_00020</name>
</gene>
<feature type="region of interest" description="Disordered" evidence="1">
    <location>
        <begin position="566"/>
        <end position="617"/>
    </location>
</feature>
<evidence type="ECO:0000256" key="1">
    <source>
        <dbReference type="SAM" id="MobiDB-lite"/>
    </source>
</evidence>
<dbReference type="PANTHER" id="PTHR30121">
    <property type="entry name" value="UNCHARACTERIZED PROTEIN YJGR-RELATED"/>
    <property type="match status" value="1"/>
</dbReference>
<feature type="compositionally biased region" description="Basic residues" evidence="1">
    <location>
        <begin position="685"/>
        <end position="694"/>
    </location>
</feature>
<organism evidence="3 4">
    <name type="scientific">Candidatus Uhrbacteria bacterium CG22_combo_CG10-13_8_21_14_all_47_17</name>
    <dbReference type="NCBI Taxonomy" id="1975041"/>
    <lineage>
        <taxon>Bacteria</taxon>
        <taxon>Candidatus Uhriibacteriota</taxon>
    </lineage>
</organism>
<evidence type="ECO:0000259" key="2">
    <source>
        <dbReference type="Pfam" id="PF10412"/>
    </source>
</evidence>
<dbReference type="SUPFAM" id="SSF52540">
    <property type="entry name" value="P-loop containing nucleoside triphosphate hydrolases"/>
    <property type="match status" value="1"/>
</dbReference>
<reference evidence="3 4" key="1">
    <citation type="submission" date="2017-09" db="EMBL/GenBank/DDBJ databases">
        <title>Depth-based differentiation of microbial function through sediment-hosted aquifers and enrichment of novel symbionts in the deep terrestrial subsurface.</title>
        <authorList>
            <person name="Probst A.J."/>
            <person name="Ladd B."/>
            <person name="Jarett J.K."/>
            <person name="Geller-Mcgrath D.E."/>
            <person name="Sieber C.M."/>
            <person name="Emerson J.B."/>
            <person name="Anantharaman K."/>
            <person name="Thomas B.C."/>
            <person name="Malmstrom R."/>
            <person name="Stieglmeier M."/>
            <person name="Klingl A."/>
            <person name="Woyke T."/>
            <person name="Ryan C.M."/>
            <person name="Banfield J.F."/>
        </authorList>
    </citation>
    <scope>NUCLEOTIDE SEQUENCE [LARGE SCALE GENOMIC DNA]</scope>
    <source>
        <strain evidence="3">CG22_combo_CG10-13_8_21_14_all_47_17</strain>
    </source>
</reference>
<dbReference type="Pfam" id="PF10412">
    <property type="entry name" value="TrwB_AAD_bind"/>
    <property type="match status" value="1"/>
</dbReference>
<comment type="caution">
    <text evidence="3">The sequence shown here is derived from an EMBL/GenBank/DDBJ whole genome shotgun (WGS) entry which is preliminary data.</text>
</comment>
<dbReference type="Gene3D" id="3.40.50.300">
    <property type="entry name" value="P-loop containing nucleotide triphosphate hydrolases"/>
    <property type="match status" value="2"/>
</dbReference>
<protein>
    <recommendedName>
        <fullName evidence="2">Type IV secretion system coupling protein TraD DNA-binding domain-containing protein</fullName>
    </recommendedName>
</protein>
<feature type="compositionally biased region" description="Polar residues" evidence="1">
    <location>
        <begin position="696"/>
        <end position="717"/>
    </location>
</feature>
<sequence>MPTEYNHDHLNEITLFGETNYRNERRRFGIKTDDRRRHMYVIGKTGMGKTTLMENLIVQDIQNGHGCCYIDPHGDTAETLLDFIPSNRINDVVYFNPSDIEYPVGFNILETESDEQKPLIASGLMGVFKKIWPDVWSARMEYILMNCVLALLDYPGATLLGINRILVDKEYRTRVVQKIRDPIVKTFWIAEFAGWSEKYATEAIAPVQNKVGQFLSSSVIRNMVAQVKSSVNLRRVMDDGKILVVNLSKGRIGEDNMRLLGGMLITKLQLAAQERQNVAEDERRDFYLYVDEFQNFANESFASILSEARKFRLNLIVAHQYIEQLDEQVAAAIFGNAGTIITMRVGATDAEKLEPEFAPTFVLEDLLNISKYNMYLKLMVDGVATPPFSALSLPPIAKHMDSRDKVIAISRERYAEPRALIEEKVLRWSGMETAPAGSHASLSTATAEASPMSVNLPEVKVPEISLNETAKELTNIIQYPAIKPAKELKNGALEEAQDEGEFLRILPERLEAIQKSVSSKKSNKPKFPHTCSRCGKVWDLPVQLDPSRPMYCPECRPIVLEERKNRSNDLRKFKKSPPPPEISDRVKVQSPVRAKGNMPEQKENNRPRLIQSNLPPGKISIVKASESRDDDEDLLTAILRAKEKPVELRKKTLEKRAGDGKRADGPKPVEEKVKLDQATETEAPKRKRRRKRKPTTGASAQEKTGNAKANSPAPQNDSVKKLAPGERITFDE</sequence>
<dbReference type="PANTHER" id="PTHR30121:SF11">
    <property type="entry name" value="AAA+ ATPASE DOMAIN-CONTAINING PROTEIN"/>
    <property type="match status" value="1"/>
</dbReference>